<dbReference type="GeneID" id="115012336"/>
<dbReference type="RefSeq" id="XP_029293765.1">
    <property type="nucleotide sequence ID" value="XM_029437905.1"/>
</dbReference>
<protein>
    <submittedName>
        <fullName evidence="2">Uncharacterized protein LOC115012336</fullName>
    </submittedName>
</protein>
<dbReference type="InParanoid" id="A0A6J2Q8K3"/>
<proteinExistence type="predicted"/>
<evidence type="ECO:0000313" key="1">
    <source>
        <dbReference type="Proteomes" id="UP000504630"/>
    </source>
</evidence>
<dbReference type="Proteomes" id="UP000504630">
    <property type="component" value="Chromosome 8"/>
</dbReference>
<keyword evidence="1" id="KW-1185">Reference proteome</keyword>
<reference evidence="2" key="1">
    <citation type="submission" date="2025-08" db="UniProtKB">
        <authorList>
            <consortium name="RefSeq"/>
        </authorList>
    </citation>
    <scope>IDENTIFICATION</scope>
</reference>
<organism evidence="1 2">
    <name type="scientific">Cottoperca gobio</name>
    <name type="common">Frogmouth</name>
    <name type="synonym">Aphritis gobio</name>
    <dbReference type="NCBI Taxonomy" id="56716"/>
    <lineage>
        <taxon>Eukaryota</taxon>
        <taxon>Metazoa</taxon>
        <taxon>Chordata</taxon>
        <taxon>Craniata</taxon>
        <taxon>Vertebrata</taxon>
        <taxon>Euteleostomi</taxon>
        <taxon>Actinopterygii</taxon>
        <taxon>Neopterygii</taxon>
        <taxon>Teleostei</taxon>
        <taxon>Neoteleostei</taxon>
        <taxon>Acanthomorphata</taxon>
        <taxon>Eupercaria</taxon>
        <taxon>Perciformes</taxon>
        <taxon>Notothenioidei</taxon>
        <taxon>Bovichtidae</taxon>
        <taxon>Cottoperca</taxon>
    </lineage>
</organism>
<dbReference type="AlphaFoldDB" id="A0A6J2Q8K3"/>
<gene>
    <name evidence="2" type="primary">LOC115012336</name>
</gene>
<dbReference type="KEGG" id="cgob:115012336"/>
<evidence type="ECO:0000313" key="2">
    <source>
        <dbReference type="RefSeq" id="XP_029293765.1"/>
    </source>
</evidence>
<name>A0A6J2Q8K3_COTGO</name>
<sequence length="223" mass="25324">MKDKHISFVKLYATSSRPSSAMFVYNSVTIGRKTFCEISGFESRDCVQESLLHFITRVSHIFTCSPMITVCAGIVQAPLLFMCSQMNHFMLSGSLSLRTHDDSDMVFLKINSSSVSRRLNSSSASIFRSEDVRRLFRTAGLRFLRSSSNTSQQTHQLGRSPRLYDSVCRDQRNPHDLLVWCRQQPRGQEVEQIFRSCCDPVSSEKKRSAVPVFRGGDDNNKCC</sequence>
<accession>A0A6J2Q8K3</accession>